<reference evidence="4 5" key="1">
    <citation type="submission" date="2019-02" db="EMBL/GenBank/DDBJ databases">
        <title>Genome sequencing of the rare red list fungi Bondarzewia mesenterica.</title>
        <authorList>
            <person name="Buettner E."/>
            <person name="Kellner H."/>
        </authorList>
    </citation>
    <scope>NUCLEOTIDE SEQUENCE [LARGE SCALE GENOMIC DNA]</scope>
    <source>
        <strain evidence="4 5">DSM 108281</strain>
    </source>
</reference>
<protein>
    <recommendedName>
        <fullName evidence="3">PITH domain-containing protein</fullName>
    </recommendedName>
</protein>
<accession>A0A4S4L8C3</accession>
<organism evidence="4 5">
    <name type="scientific">Bondarzewia mesenterica</name>
    <dbReference type="NCBI Taxonomy" id="1095465"/>
    <lineage>
        <taxon>Eukaryota</taxon>
        <taxon>Fungi</taxon>
        <taxon>Dikarya</taxon>
        <taxon>Basidiomycota</taxon>
        <taxon>Agaricomycotina</taxon>
        <taxon>Agaricomycetes</taxon>
        <taxon>Russulales</taxon>
        <taxon>Bondarzewiaceae</taxon>
        <taxon>Bondarzewia</taxon>
    </lineage>
</organism>
<evidence type="ECO:0000259" key="3">
    <source>
        <dbReference type="PROSITE" id="PS51532"/>
    </source>
</evidence>
<dbReference type="GO" id="GO:0005634">
    <property type="term" value="C:nucleus"/>
    <property type="evidence" value="ECO:0007669"/>
    <property type="project" value="TreeGrafter"/>
</dbReference>
<dbReference type="Proteomes" id="UP000310158">
    <property type="component" value="Unassembled WGS sequence"/>
</dbReference>
<dbReference type="PANTHER" id="PTHR12175">
    <property type="entry name" value="AD039 HT014 THIOREDOXIN FAMILY TRP26"/>
    <property type="match status" value="1"/>
</dbReference>
<evidence type="ECO:0000256" key="1">
    <source>
        <dbReference type="ARBA" id="ARBA00025788"/>
    </source>
</evidence>
<comment type="caution">
    <text evidence="4">The sequence shown here is derived from an EMBL/GenBank/DDBJ whole genome shotgun (WGS) entry which is preliminary data.</text>
</comment>
<feature type="region of interest" description="Disordered" evidence="2">
    <location>
        <begin position="1"/>
        <end position="30"/>
    </location>
</feature>
<dbReference type="InterPro" id="IPR008979">
    <property type="entry name" value="Galactose-bd-like_sf"/>
</dbReference>
<name>A0A4S4L8C3_9AGAM</name>
<dbReference type="EMBL" id="SGPL01000754">
    <property type="protein sequence ID" value="THH07744.1"/>
    <property type="molecule type" value="Genomic_DNA"/>
</dbReference>
<evidence type="ECO:0000313" key="4">
    <source>
        <dbReference type="EMBL" id="THH07744.1"/>
    </source>
</evidence>
<dbReference type="PROSITE" id="PS51532">
    <property type="entry name" value="PITH"/>
    <property type="match status" value="1"/>
</dbReference>
<sequence length="253" mass="28040">MPHDHNHSHDHGQCSDASHDHEHSDLDSGPKDNLYPLIDRANVTVLNGLGLGLEVIKPWHERYDEQVYLESLSDDQMILRIPFTNSVKLRSILLKTGPTDQTPAAVHLFANEDIEDFSDATERQPAQTFMVPQGRAVGEYTIKSDFSYLNSRTGRPSKFPASISSVTLFIPAAQGARTTRIYFVGFIGQFATVCSIPSTHHMQGADELTHCALHTYPSPLKSKKHPVVAVYESRANPVEHGKVNVECNVPAAF</sequence>
<dbReference type="InterPro" id="IPR010400">
    <property type="entry name" value="PITH_dom"/>
</dbReference>
<dbReference type="InterPro" id="IPR045099">
    <property type="entry name" value="PITH1-like"/>
</dbReference>
<dbReference type="SUPFAM" id="SSF49785">
    <property type="entry name" value="Galactose-binding domain-like"/>
    <property type="match status" value="1"/>
</dbReference>
<feature type="domain" description="PITH" evidence="3">
    <location>
        <begin position="23"/>
        <end position="206"/>
    </location>
</feature>
<proteinExistence type="inferred from homology"/>
<dbReference type="PANTHER" id="PTHR12175:SF1">
    <property type="entry name" value="PITH DOMAIN-CONTAINING PROTEIN 1"/>
    <property type="match status" value="1"/>
</dbReference>
<dbReference type="InterPro" id="IPR037047">
    <property type="entry name" value="PITH_dom_sf"/>
</dbReference>
<gene>
    <name evidence="4" type="ORF">EW146_g9222</name>
</gene>
<dbReference type="AlphaFoldDB" id="A0A4S4L8C3"/>
<comment type="similarity">
    <text evidence="1">Belongs to the PITHD1 family.</text>
</comment>
<dbReference type="Pfam" id="PF06201">
    <property type="entry name" value="PITH"/>
    <property type="match status" value="1"/>
</dbReference>
<dbReference type="Gene3D" id="2.60.120.470">
    <property type="entry name" value="PITH domain"/>
    <property type="match status" value="1"/>
</dbReference>
<keyword evidence="5" id="KW-1185">Reference proteome</keyword>
<evidence type="ECO:0000256" key="2">
    <source>
        <dbReference type="SAM" id="MobiDB-lite"/>
    </source>
</evidence>
<dbReference type="OrthoDB" id="2635at2759"/>
<evidence type="ECO:0000313" key="5">
    <source>
        <dbReference type="Proteomes" id="UP000310158"/>
    </source>
</evidence>
<dbReference type="GO" id="GO:0005737">
    <property type="term" value="C:cytoplasm"/>
    <property type="evidence" value="ECO:0007669"/>
    <property type="project" value="UniProtKB-ARBA"/>
</dbReference>